<evidence type="ECO:0000313" key="2">
    <source>
        <dbReference type="Proteomes" id="UP001164929"/>
    </source>
</evidence>
<reference evidence="1 2" key="1">
    <citation type="journal article" date="2023" name="Mol. Ecol. Resour.">
        <title>Chromosome-level genome assembly of a triploid poplar Populus alba 'Berolinensis'.</title>
        <authorList>
            <person name="Chen S."/>
            <person name="Yu Y."/>
            <person name="Wang X."/>
            <person name="Wang S."/>
            <person name="Zhang T."/>
            <person name="Zhou Y."/>
            <person name="He R."/>
            <person name="Meng N."/>
            <person name="Wang Y."/>
            <person name="Liu W."/>
            <person name="Liu Z."/>
            <person name="Liu J."/>
            <person name="Guo Q."/>
            <person name="Huang H."/>
            <person name="Sederoff R.R."/>
            <person name="Wang G."/>
            <person name="Qu G."/>
            <person name="Chen S."/>
        </authorList>
    </citation>
    <scope>NUCLEOTIDE SEQUENCE [LARGE SCALE GENOMIC DNA]</scope>
    <source>
        <strain evidence="1">SC-2020</strain>
    </source>
</reference>
<sequence>MANAIKDEAGSAFTYMGDYLSYTTDISCSFLLPSANMRRSSIPNICICQLYLVPEPESKIVNGTQGYLRLIKGKIKHCRAQTINNHQTLKAKGCERTPAFSQNIDRTLGSIRYN</sequence>
<organism evidence="1 2">
    <name type="scientific">Populus alba x Populus x berolinensis</name>
    <dbReference type="NCBI Taxonomy" id="444605"/>
    <lineage>
        <taxon>Eukaryota</taxon>
        <taxon>Viridiplantae</taxon>
        <taxon>Streptophyta</taxon>
        <taxon>Embryophyta</taxon>
        <taxon>Tracheophyta</taxon>
        <taxon>Spermatophyta</taxon>
        <taxon>Magnoliopsida</taxon>
        <taxon>eudicotyledons</taxon>
        <taxon>Gunneridae</taxon>
        <taxon>Pentapetalae</taxon>
        <taxon>rosids</taxon>
        <taxon>fabids</taxon>
        <taxon>Malpighiales</taxon>
        <taxon>Salicaceae</taxon>
        <taxon>Saliceae</taxon>
        <taxon>Populus</taxon>
    </lineage>
</organism>
<comment type="caution">
    <text evidence="1">The sequence shown here is derived from an EMBL/GenBank/DDBJ whole genome shotgun (WGS) entry which is preliminary data.</text>
</comment>
<gene>
    <name evidence="1" type="ORF">NC653_001722</name>
</gene>
<dbReference type="Proteomes" id="UP001164929">
    <property type="component" value="Chromosome 1"/>
</dbReference>
<protein>
    <submittedName>
        <fullName evidence="1">Uncharacterized protein</fullName>
    </submittedName>
</protein>
<dbReference type="EMBL" id="JAQIZT010000001">
    <property type="protein sequence ID" value="KAJ7011378.1"/>
    <property type="molecule type" value="Genomic_DNA"/>
</dbReference>
<proteinExistence type="predicted"/>
<accession>A0AAD6WFV7</accession>
<keyword evidence="2" id="KW-1185">Reference proteome</keyword>
<dbReference type="AlphaFoldDB" id="A0AAD6WFV7"/>
<name>A0AAD6WFV7_9ROSI</name>
<evidence type="ECO:0000313" key="1">
    <source>
        <dbReference type="EMBL" id="KAJ7011378.1"/>
    </source>
</evidence>